<dbReference type="Pfam" id="PF01430">
    <property type="entry name" value="HSP33"/>
    <property type="match status" value="1"/>
</dbReference>
<dbReference type="GO" id="GO:0051082">
    <property type="term" value="F:unfolded protein binding"/>
    <property type="evidence" value="ECO:0007669"/>
    <property type="project" value="InterPro"/>
</dbReference>
<accession>A0A4Q1JZV6</accession>
<keyword evidence="4" id="KW-0143">Chaperone</keyword>
<dbReference type="CDD" id="cd00498">
    <property type="entry name" value="Hsp33"/>
    <property type="match status" value="1"/>
</dbReference>
<keyword evidence="1" id="KW-0963">Cytoplasm</keyword>
<evidence type="ECO:0000256" key="3">
    <source>
        <dbReference type="ARBA" id="ARBA00023157"/>
    </source>
</evidence>
<gene>
    <name evidence="6" type="ORF">EPA99_02465</name>
</gene>
<dbReference type="InterPro" id="IPR000397">
    <property type="entry name" value="Heat_shock_Hsp33"/>
</dbReference>
<dbReference type="AlphaFoldDB" id="A0A4Q1JZV6"/>
<dbReference type="SUPFAM" id="SSF118352">
    <property type="entry name" value="HSP33 redox switch-like"/>
    <property type="match status" value="1"/>
</dbReference>
<reference evidence="6 7" key="1">
    <citation type="submission" date="2019-01" db="EMBL/GenBank/DDBJ databases">
        <title>Pseudoxanthomonas composti sp. nov., isolated from compost.</title>
        <authorList>
            <person name="Yang G."/>
        </authorList>
    </citation>
    <scope>NUCLEOTIDE SEQUENCE [LARGE SCALE GENOMIC DNA]</scope>
    <source>
        <strain evidence="6 7">GSS15</strain>
    </source>
</reference>
<dbReference type="PIRSF" id="PIRSF005261">
    <property type="entry name" value="Heat_shock_Hsp33"/>
    <property type="match status" value="1"/>
</dbReference>
<dbReference type="OrthoDB" id="9793753at2"/>
<keyword evidence="5" id="KW-0676">Redox-active center</keyword>
<dbReference type="GO" id="GO:0044183">
    <property type="term" value="F:protein folding chaperone"/>
    <property type="evidence" value="ECO:0007669"/>
    <property type="project" value="TreeGrafter"/>
</dbReference>
<comment type="caution">
    <text evidence="6">The sequence shown here is derived from an EMBL/GenBank/DDBJ whole genome shotgun (WGS) entry which is preliminary data.</text>
</comment>
<proteinExistence type="predicted"/>
<keyword evidence="2" id="KW-0862">Zinc</keyword>
<protein>
    <submittedName>
        <fullName evidence="6">Hsp33 family molecular chaperone HslO</fullName>
    </submittedName>
</protein>
<keyword evidence="3" id="KW-1015">Disulfide bond</keyword>
<dbReference type="RefSeq" id="WP_129469588.1">
    <property type="nucleotide sequence ID" value="NZ_SAWZ01000001.1"/>
</dbReference>
<organism evidence="6 7">
    <name type="scientific">Pseudoxanthomonas composti</name>
    <dbReference type="NCBI Taxonomy" id="2137479"/>
    <lineage>
        <taxon>Bacteria</taxon>
        <taxon>Pseudomonadati</taxon>
        <taxon>Pseudomonadota</taxon>
        <taxon>Gammaproteobacteria</taxon>
        <taxon>Lysobacterales</taxon>
        <taxon>Lysobacteraceae</taxon>
        <taxon>Pseudoxanthomonas</taxon>
    </lineage>
</organism>
<sequence length="297" mass="32566">MSDAPTDFRTRFLLPEAGVRGVIVQLHDAWRDVLAHADYPPRAHDLLGQSLAAAALFTGHIKIDGRLSLQIRSQGPLRTLFAECTVDGTVRGIVQLEDDADAPVRMDQLGEDAVLAVTIENPGLDPRSPQRYQSLLELDAADLAGCFEHYFAHSEQLPTRLLLTSAGDKAVGLMLQKLPGDEGDEEGWQRADMLFSTLGTGELLDTPAEALLYRLFHEESVRVMDSSPLKFGCSCSRSRVEGVLHALGPDEARQALENDQIEVRCEFCGRRYHFTSANLDALFGAPTPTAPSSDRLQ</sequence>
<dbReference type="InterPro" id="IPR023212">
    <property type="entry name" value="Hsp33_helix_hairpin_bin_dom_sf"/>
</dbReference>
<dbReference type="SUPFAM" id="SSF64397">
    <property type="entry name" value="Hsp33 domain"/>
    <property type="match status" value="1"/>
</dbReference>
<dbReference type="InterPro" id="IPR016154">
    <property type="entry name" value="Heat_shock_Hsp33_C"/>
</dbReference>
<evidence type="ECO:0000256" key="4">
    <source>
        <dbReference type="ARBA" id="ARBA00023186"/>
    </source>
</evidence>
<dbReference type="GO" id="GO:0042026">
    <property type="term" value="P:protein refolding"/>
    <property type="evidence" value="ECO:0007669"/>
    <property type="project" value="TreeGrafter"/>
</dbReference>
<evidence type="ECO:0000256" key="5">
    <source>
        <dbReference type="ARBA" id="ARBA00023284"/>
    </source>
</evidence>
<dbReference type="PANTHER" id="PTHR30111">
    <property type="entry name" value="33 KDA CHAPERONIN"/>
    <property type="match status" value="1"/>
</dbReference>
<dbReference type="Gene3D" id="3.55.30.10">
    <property type="entry name" value="Hsp33 domain"/>
    <property type="match status" value="1"/>
</dbReference>
<dbReference type="GO" id="GO:0005737">
    <property type="term" value="C:cytoplasm"/>
    <property type="evidence" value="ECO:0007669"/>
    <property type="project" value="InterPro"/>
</dbReference>
<dbReference type="InterPro" id="IPR016153">
    <property type="entry name" value="Heat_shock_Hsp33_N"/>
</dbReference>
<dbReference type="PANTHER" id="PTHR30111:SF1">
    <property type="entry name" value="33 KDA CHAPERONIN"/>
    <property type="match status" value="1"/>
</dbReference>
<evidence type="ECO:0000256" key="2">
    <source>
        <dbReference type="ARBA" id="ARBA00022833"/>
    </source>
</evidence>
<dbReference type="Proteomes" id="UP000289784">
    <property type="component" value="Unassembled WGS sequence"/>
</dbReference>
<evidence type="ECO:0000313" key="7">
    <source>
        <dbReference type="Proteomes" id="UP000289784"/>
    </source>
</evidence>
<name>A0A4Q1JZV6_9GAMM</name>
<dbReference type="Gene3D" id="3.90.1280.10">
    <property type="entry name" value="HSP33 redox switch-like"/>
    <property type="match status" value="1"/>
</dbReference>
<evidence type="ECO:0000313" key="6">
    <source>
        <dbReference type="EMBL" id="RXR08697.1"/>
    </source>
</evidence>
<dbReference type="EMBL" id="SAWZ01000001">
    <property type="protein sequence ID" value="RXR08697.1"/>
    <property type="molecule type" value="Genomic_DNA"/>
</dbReference>
<dbReference type="Gene3D" id="1.10.287.480">
    <property type="entry name" value="helix hairpin bin"/>
    <property type="match status" value="1"/>
</dbReference>
<keyword evidence="7" id="KW-1185">Reference proteome</keyword>
<evidence type="ECO:0000256" key="1">
    <source>
        <dbReference type="ARBA" id="ARBA00022490"/>
    </source>
</evidence>